<dbReference type="InterPro" id="IPR040324">
    <property type="entry name" value="WDR44/Dgr2"/>
</dbReference>
<protein>
    <recommendedName>
        <fullName evidence="7">WD repeat-containing protein 44</fullName>
    </recommendedName>
</protein>
<dbReference type="Proteomes" id="UP001412067">
    <property type="component" value="Unassembled WGS sequence"/>
</dbReference>
<evidence type="ECO:0000256" key="2">
    <source>
        <dbReference type="ARBA" id="ARBA00022737"/>
    </source>
</evidence>
<name>A0ABR2LNY7_9ASPA</name>
<evidence type="ECO:0000256" key="1">
    <source>
        <dbReference type="ARBA" id="ARBA00022574"/>
    </source>
</evidence>
<evidence type="ECO:0000313" key="6">
    <source>
        <dbReference type="Proteomes" id="UP001412067"/>
    </source>
</evidence>
<keyword evidence="1 3" id="KW-0853">WD repeat</keyword>
<evidence type="ECO:0000256" key="4">
    <source>
        <dbReference type="SAM" id="MobiDB-lite"/>
    </source>
</evidence>
<dbReference type="EMBL" id="JBBWWR010000017">
    <property type="protein sequence ID" value="KAK8946067.1"/>
    <property type="molecule type" value="Genomic_DNA"/>
</dbReference>
<evidence type="ECO:0008006" key="7">
    <source>
        <dbReference type="Google" id="ProtNLM"/>
    </source>
</evidence>
<evidence type="ECO:0000256" key="3">
    <source>
        <dbReference type="PROSITE-ProRule" id="PRU00221"/>
    </source>
</evidence>
<dbReference type="PROSITE" id="PS50082">
    <property type="entry name" value="WD_REPEATS_2"/>
    <property type="match status" value="4"/>
</dbReference>
<dbReference type="InterPro" id="IPR020472">
    <property type="entry name" value="WD40_PAC1"/>
</dbReference>
<feature type="repeat" description="WD" evidence="3">
    <location>
        <begin position="369"/>
        <end position="401"/>
    </location>
</feature>
<feature type="repeat" description="WD" evidence="3">
    <location>
        <begin position="409"/>
        <end position="443"/>
    </location>
</feature>
<reference evidence="5 6" key="1">
    <citation type="journal article" date="2022" name="Nat. Plants">
        <title>Genomes of leafy and leafless Platanthera orchids illuminate the evolution of mycoheterotrophy.</title>
        <authorList>
            <person name="Li M.H."/>
            <person name="Liu K.W."/>
            <person name="Li Z."/>
            <person name="Lu H.C."/>
            <person name="Ye Q.L."/>
            <person name="Zhang D."/>
            <person name="Wang J.Y."/>
            <person name="Li Y.F."/>
            <person name="Zhong Z.M."/>
            <person name="Liu X."/>
            <person name="Yu X."/>
            <person name="Liu D.K."/>
            <person name="Tu X.D."/>
            <person name="Liu B."/>
            <person name="Hao Y."/>
            <person name="Liao X.Y."/>
            <person name="Jiang Y.T."/>
            <person name="Sun W.H."/>
            <person name="Chen J."/>
            <person name="Chen Y.Q."/>
            <person name="Ai Y."/>
            <person name="Zhai J.W."/>
            <person name="Wu S.S."/>
            <person name="Zhou Z."/>
            <person name="Hsiao Y.Y."/>
            <person name="Wu W.L."/>
            <person name="Chen Y.Y."/>
            <person name="Lin Y.F."/>
            <person name="Hsu J.L."/>
            <person name="Li C.Y."/>
            <person name="Wang Z.W."/>
            <person name="Zhao X."/>
            <person name="Zhong W.Y."/>
            <person name="Ma X.K."/>
            <person name="Ma L."/>
            <person name="Huang J."/>
            <person name="Chen G.Z."/>
            <person name="Huang M.Z."/>
            <person name="Huang L."/>
            <person name="Peng D.H."/>
            <person name="Luo Y.B."/>
            <person name="Zou S.Q."/>
            <person name="Chen S.P."/>
            <person name="Lan S."/>
            <person name="Tsai W.C."/>
            <person name="Van de Peer Y."/>
            <person name="Liu Z.J."/>
        </authorList>
    </citation>
    <scope>NUCLEOTIDE SEQUENCE [LARGE SCALE GENOMIC DNA]</scope>
    <source>
        <strain evidence="5">Lor288</strain>
    </source>
</reference>
<gene>
    <name evidence="5" type="ORF">KSP40_PGU017607</name>
</gene>
<dbReference type="Pfam" id="PF00400">
    <property type="entry name" value="WD40"/>
    <property type="match status" value="4"/>
</dbReference>
<dbReference type="PANTHER" id="PTHR14221">
    <property type="entry name" value="WD REPEAT DOMAIN 44"/>
    <property type="match status" value="1"/>
</dbReference>
<keyword evidence="6" id="KW-1185">Reference proteome</keyword>
<feature type="repeat" description="WD" evidence="3">
    <location>
        <begin position="265"/>
        <end position="298"/>
    </location>
</feature>
<dbReference type="SUPFAM" id="SSF50978">
    <property type="entry name" value="WD40 repeat-like"/>
    <property type="match status" value="1"/>
</dbReference>
<keyword evidence="2" id="KW-0677">Repeat</keyword>
<dbReference type="Gene3D" id="2.130.10.10">
    <property type="entry name" value="YVTN repeat-like/Quinoprotein amine dehydrogenase"/>
    <property type="match status" value="1"/>
</dbReference>
<dbReference type="InterPro" id="IPR001680">
    <property type="entry name" value="WD40_rpt"/>
</dbReference>
<dbReference type="PRINTS" id="PR00320">
    <property type="entry name" value="GPROTEINBRPT"/>
</dbReference>
<proteinExistence type="predicted"/>
<organism evidence="5 6">
    <name type="scientific">Platanthera guangdongensis</name>
    <dbReference type="NCBI Taxonomy" id="2320717"/>
    <lineage>
        <taxon>Eukaryota</taxon>
        <taxon>Viridiplantae</taxon>
        <taxon>Streptophyta</taxon>
        <taxon>Embryophyta</taxon>
        <taxon>Tracheophyta</taxon>
        <taxon>Spermatophyta</taxon>
        <taxon>Magnoliopsida</taxon>
        <taxon>Liliopsida</taxon>
        <taxon>Asparagales</taxon>
        <taxon>Orchidaceae</taxon>
        <taxon>Orchidoideae</taxon>
        <taxon>Orchideae</taxon>
        <taxon>Orchidinae</taxon>
        <taxon>Platanthera</taxon>
    </lineage>
</organism>
<dbReference type="PROSITE" id="PS50294">
    <property type="entry name" value="WD_REPEATS_REGION"/>
    <property type="match status" value="3"/>
</dbReference>
<feature type="repeat" description="WD" evidence="3">
    <location>
        <begin position="553"/>
        <end position="585"/>
    </location>
</feature>
<dbReference type="SMART" id="SM00320">
    <property type="entry name" value="WD40"/>
    <property type="match status" value="7"/>
</dbReference>
<accession>A0ABR2LNY7</accession>
<dbReference type="PANTHER" id="PTHR14221:SF0">
    <property type="entry name" value="WD REPEAT-CONTAINING PROTEIN 44"/>
    <property type="match status" value="1"/>
</dbReference>
<dbReference type="InterPro" id="IPR015943">
    <property type="entry name" value="WD40/YVTN_repeat-like_dom_sf"/>
</dbReference>
<dbReference type="InterPro" id="IPR036322">
    <property type="entry name" value="WD40_repeat_dom_sf"/>
</dbReference>
<feature type="compositionally biased region" description="Polar residues" evidence="4">
    <location>
        <begin position="118"/>
        <end position="130"/>
    </location>
</feature>
<comment type="caution">
    <text evidence="5">The sequence shown here is derived from an EMBL/GenBank/DDBJ whole genome shotgun (WGS) entry which is preliminary data.</text>
</comment>
<sequence>MMARGYFFRQEDDDLFLEPREDLSSVFDSCPTSPATAQSSFPEENSVNLVSNDPFYQIWITTPGSIQERRLKFMQFMGLDHPIRSPYPDSIVPVIRPQIEDAINYDIDRISSNSGAELLSSVSQNESPTPRFSDELPRSSQGRSSDEQLESTINDLNDGCMFSAPDCHQDGFATSPWEDEKSFLSTIQRNVSSSSSNSEKSQRRKRNSWLRWLGVSCIVDRQNLHFESNDSDSEESERAKFHKIRVHTNRKEYKEFSAVYTRQNFKAHHGAILTMKFSPNGENLASAGEDGVVRVWKVMECARGDKNDIPRDDPTCIYVSVRRNPEVLPRHADKEKTIKFKTSHVTSDSACVVVPPDVFHIFEKPLYEFYGHTGTVLDLAWSKDKHLLSSSVDKTVRLWQLGCDRCLKVFPHINYVTCVQFNPIDERYFVSGSLDGKVRIWEIPTCRVANWIDVKEIVTAACYRPDGKGVIVGSMMGDCRFYDESDNHFQLSAKVSFEGKKKSVEKRITGFQFCPTSSRKLMVTSANSVIRILDGHDIVSKYKGLHNSGSQISAAFTSDGQHIISASENSKVYIWNHSSGNDYAPSLNLKSIRSSECFSSSHVSVAVPWEVLPSKKSSTSSFKLPGSNILYLSPPSRSFSLSHEFFVEMLHRGSATWPEEKLPPFLSNLSGPGRSHFKFRRNSSQMSPSHAWGQVIVTSGWDGRIRSFQNFGLPVHP</sequence>
<evidence type="ECO:0000313" key="5">
    <source>
        <dbReference type="EMBL" id="KAK8946067.1"/>
    </source>
</evidence>
<feature type="region of interest" description="Disordered" evidence="4">
    <location>
        <begin position="118"/>
        <end position="150"/>
    </location>
</feature>